<evidence type="ECO:0000313" key="2">
    <source>
        <dbReference type="EMBL" id="SET59222.1"/>
    </source>
</evidence>
<dbReference type="RefSeq" id="WP_091853032.1">
    <property type="nucleotide sequence ID" value="NZ_FOHZ01000013.1"/>
</dbReference>
<gene>
    <name evidence="2" type="ORF">SAMN04487962_11356</name>
</gene>
<reference evidence="3" key="1">
    <citation type="submission" date="2016-10" db="EMBL/GenBank/DDBJ databases">
        <authorList>
            <person name="Varghese N."/>
            <person name="Submissions S."/>
        </authorList>
    </citation>
    <scope>NUCLEOTIDE SEQUENCE [LARGE SCALE GENOMIC DNA]</scope>
    <source>
        <strain evidence="3">CGMCC 1.6489</strain>
    </source>
</reference>
<evidence type="ECO:0000313" key="3">
    <source>
        <dbReference type="Proteomes" id="UP000198762"/>
    </source>
</evidence>
<dbReference type="STRING" id="430453.SAMN04487962_11356"/>
<accession>A0A1I0FM73</accession>
<feature type="transmembrane region" description="Helical" evidence="1">
    <location>
        <begin position="30"/>
        <end position="49"/>
    </location>
</feature>
<dbReference type="OrthoDB" id="581693at2"/>
<keyword evidence="1" id="KW-0812">Transmembrane</keyword>
<feature type="transmembrane region" description="Helical" evidence="1">
    <location>
        <begin position="86"/>
        <end position="107"/>
    </location>
</feature>
<protein>
    <recommendedName>
        <fullName evidence="4">MFS transporter permease</fullName>
    </recommendedName>
</protein>
<feature type="transmembrane region" description="Helical" evidence="1">
    <location>
        <begin position="151"/>
        <end position="169"/>
    </location>
</feature>
<dbReference type="Pfam" id="PF19540">
    <property type="entry name" value="DUF6064"/>
    <property type="match status" value="1"/>
</dbReference>
<dbReference type="InterPro" id="IPR045708">
    <property type="entry name" value="DUF6064"/>
</dbReference>
<keyword evidence="1" id="KW-0472">Membrane</keyword>
<sequence length="219" mass="23997">METLFSYHPRDLLLFSPRVYWTLVAGNNEVYWPLALLAPVVGLWLMWTLAKLGQARQRTGLAVLGAAWLFVTWSFLWAEYRSINWAITWAIGPFVLQGCLLLVLAGTAGSTSIPARHRYLIAMMLVAWGTLIHPLGFLLDDRPLGEADSWLLFPDPLSITTLGVVLAIARGRWLALSLPIPLLWSLVGGTTLLGLGSPIGWGMLAGAGLALAAWLPLTR</sequence>
<feature type="transmembrane region" description="Helical" evidence="1">
    <location>
        <begin position="61"/>
        <end position="80"/>
    </location>
</feature>
<dbReference type="Proteomes" id="UP000198762">
    <property type="component" value="Unassembled WGS sequence"/>
</dbReference>
<feature type="transmembrane region" description="Helical" evidence="1">
    <location>
        <begin position="176"/>
        <end position="193"/>
    </location>
</feature>
<evidence type="ECO:0000256" key="1">
    <source>
        <dbReference type="SAM" id="Phobius"/>
    </source>
</evidence>
<name>A0A1I0FM73_9GAMM</name>
<keyword evidence="3" id="KW-1185">Reference proteome</keyword>
<proteinExistence type="predicted"/>
<dbReference type="AlphaFoldDB" id="A0A1I0FM73"/>
<organism evidence="2 3">
    <name type="scientific">Marinobacter segnicrescens</name>
    <dbReference type="NCBI Taxonomy" id="430453"/>
    <lineage>
        <taxon>Bacteria</taxon>
        <taxon>Pseudomonadati</taxon>
        <taxon>Pseudomonadota</taxon>
        <taxon>Gammaproteobacteria</taxon>
        <taxon>Pseudomonadales</taxon>
        <taxon>Marinobacteraceae</taxon>
        <taxon>Marinobacter</taxon>
    </lineage>
</organism>
<evidence type="ECO:0008006" key="4">
    <source>
        <dbReference type="Google" id="ProtNLM"/>
    </source>
</evidence>
<keyword evidence="1" id="KW-1133">Transmembrane helix</keyword>
<feature type="transmembrane region" description="Helical" evidence="1">
    <location>
        <begin position="119"/>
        <end position="139"/>
    </location>
</feature>
<feature type="transmembrane region" description="Helical" evidence="1">
    <location>
        <begin position="199"/>
        <end position="217"/>
    </location>
</feature>
<dbReference type="EMBL" id="FOHZ01000013">
    <property type="protein sequence ID" value="SET59222.1"/>
    <property type="molecule type" value="Genomic_DNA"/>
</dbReference>